<reference evidence="1" key="1">
    <citation type="submission" date="2019-08" db="EMBL/GenBank/DDBJ databases">
        <authorList>
            <person name="Kucharzyk K."/>
            <person name="Murdoch R.W."/>
            <person name="Higgins S."/>
            <person name="Loffler F."/>
        </authorList>
    </citation>
    <scope>NUCLEOTIDE SEQUENCE</scope>
</reference>
<gene>
    <name evidence="1" type="ORF">SDC9_198351</name>
</gene>
<dbReference type="EMBL" id="VSSQ01115150">
    <property type="protein sequence ID" value="MPN50718.1"/>
    <property type="molecule type" value="Genomic_DNA"/>
</dbReference>
<evidence type="ECO:0000313" key="1">
    <source>
        <dbReference type="EMBL" id="MPN50718.1"/>
    </source>
</evidence>
<protein>
    <submittedName>
        <fullName evidence="1">Uncharacterized protein</fullName>
    </submittedName>
</protein>
<accession>A0A645IHE7</accession>
<sequence length="136" mass="15277">MLPIAFGLSREILPALRLGFEGAFKLRFQIFLLPITGADIFGCAQSPDLPGIQSRAARAPNAMRAIGLADREKMRQRRRFPPEIPGKPAIIMLEANRDLQRFFSQVNPLPFIKLDSRGVQLPQPLQRRPVKLTAHP</sequence>
<name>A0A645IHE7_9ZZZZ</name>
<comment type="caution">
    <text evidence="1">The sequence shown here is derived from an EMBL/GenBank/DDBJ whole genome shotgun (WGS) entry which is preliminary data.</text>
</comment>
<organism evidence="1">
    <name type="scientific">bioreactor metagenome</name>
    <dbReference type="NCBI Taxonomy" id="1076179"/>
    <lineage>
        <taxon>unclassified sequences</taxon>
        <taxon>metagenomes</taxon>
        <taxon>ecological metagenomes</taxon>
    </lineage>
</organism>
<proteinExistence type="predicted"/>
<dbReference type="AlphaFoldDB" id="A0A645IHE7"/>